<dbReference type="PANTHER" id="PTHR36193:SF23">
    <property type="entry name" value="PHISTB DOMAIN-CONTAINING RESA-LIKE PROTEIN 1"/>
    <property type="match status" value="1"/>
</dbReference>
<feature type="transmembrane region" description="Helical" evidence="1">
    <location>
        <begin position="6"/>
        <end position="24"/>
    </location>
</feature>
<evidence type="ECO:0000259" key="2">
    <source>
        <dbReference type="Pfam" id="PF09687"/>
    </source>
</evidence>
<reference evidence="4" key="1">
    <citation type="submission" date="2015-07" db="EMBL/GenBank/DDBJ databases">
        <title>Annotation of Plasmodium falciparum IGH-CR14.</title>
        <authorList>
            <consortium name="The Broad Institute Genome Sequencing Platform"/>
            <person name="Volkman S.K."/>
            <person name="Neafsey D.E."/>
            <person name="Dash A.P."/>
            <person name="Chitnis C.E."/>
            <person name="Hartl D.L."/>
            <person name="Young S.K."/>
            <person name="Zeng Q."/>
            <person name="Koehrsen M."/>
            <person name="Alvarado L."/>
            <person name="Berlin A."/>
            <person name="Borenstein D."/>
            <person name="Chapman S.B."/>
            <person name="Chen Z."/>
            <person name="Engels R."/>
            <person name="Freedman E."/>
            <person name="Gellesch M."/>
            <person name="Goldberg J."/>
            <person name="Griggs A."/>
            <person name="Gujja S."/>
            <person name="Heilman E.R."/>
            <person name="Heiman D.I."/>
            <person name="Howarth C."/>
            <person name="Jen D."/>
            <person name="Larson L."/>
            <person name="Mehta T."/>
            <person name="Neiman D."/>
            <person name="Park D."/>
            <person name="Pearson M."/>
            <person name="Roberts A."/>
            <person name="Saif S."/>
            <person name="Shea T."/>
            <person name="Shenoy N."/>
            <person name="Sisk P."/>
            <person name="Stolte C."/>
            <person name="Sykes S."/>
            <person name="Walk T."/>
            <person name="White J."/>
            <person name="Yandava C."/>
            <person name="Haas B."/>
            <person name="Henn M.R."/>
            <person name="Nusbaum C."/>
            <person name="Birren B."/>
        </authorList>
    </citation>
    <scope>NUCLEOTIDE SEQUENCE [LARGE SCALE GENOMIC DNA]</scope>
    <source>
        <strain evidence="4">IGH-CR14</strain>
    </source>
</reference>
<dbReference type="EMBL" id="GG665702">
    <property type="protein sequence ID" value="KNG78750.1"/>
    <property type="molecule type" value="Genomic_DNA"/>
</dbReference>
<evidence type="ECO:0000256" key="1">
    <source>
        <dbReference type="SAM" id="Phobius"/>
    </source>
</evidence>
<organism evidence="3 4">
    <name type="scientific">Plasmodium falciparum IGH-CR14</name>
    <dbReference type="NCBI Taxonomy" id="580059"/>
    <lineage>
        <taxon>Eukaryota</taxon>
        <taxon>Sar</taxon>
        <taxon>Alveolata</taxon>
        <taxon>Apicomplexa</taxon>
        <taxon>Aconoidasida</taxon>
        <taxon>Haemosporida</taxon>
        <taxon>Plasmodiidae</taxon>
        <taxon>Plasmodium</taxon>
        <taxon>Plasmodium (Laverania)</taxon>
    </lineage>
</organism>
<name>A0A0L1IHL5_PLAFA</name>
<dbReference type="PANTHER" id="PTHR36193">
    <property type="entry name" value="PHISTB DOMAIN-CONTAINING RESA-LIKE PROTEIN 1"/>
    <property type="match status" value="1"/>
</dbReference>
<dbReference type="AlphaFoldDB" id="A0A0L1IHL5"/>
<proteinExistence type="predicted"/>
<keyword evidence="1" id="KW-1133">Transmembrane helix</keyword>
<dbReference type="Gene3D" id="6.10.280.180">
    <property type="entry name" value="Plasmodium RESA, N-terminal helical domain"/>
    <property type="match status" value="1"/>
</dbReference>
<reference evidence="4" key="2">
    <citation type="submission" date="2015-07" db="EMBL/GenBank/DDBJ databases">
        <title>The genome sequence of Plasmodium falciparum IGH-CR14.</title>
        <authorList>
            <consortium name="The Broad Institute Genome Sequencing Platform"/>
            <person name="Volkman S.K."/>
            <person name="Neafsey D.E."/>
            <person name="Dash A.P."/>
            <person name="Chitnis C.E."/>
            <person name="Hartl D.L."/>
            <person name="Young S.K."/>
            <person name="Kodira C.D."/>
            <person name="Zeng Q."/>
            <person name="Koehrsen M."/>
            <person name="Godfrey P."/>
            <person name="Alvarado L."/>
            <person name="Berlin A."/>
            <person name="Borenstein D."/>
            <person name="Chen Z."/>
            <person name="Engels R."/>
            <person name="Freedman E."/>
            <person name="Gellesch M."/>
            <person name="Goldberg J."/>
            <person name="Griggs A."/>
            <person name="Gujja S."/>
            <person name="Heiman D."/>
            <person name="Hepburn T."/>
            <person name="Howarth C."/>
            <person name="Jen D."/>
            <person name="Larson L."/>
            <person name="Lewis B."/>
            <person name="Mehta T."/>
            <person name="Park D."/>
            <person name="Pearson M."/>
            <person name="Roberts A."/>
            <person name="Saif S."/>
            <person name="Shea T."/>
            <person name="Shenoy N."/>
            <person name="Sisk P."/>
            <person name="Stolte C."/>
            <person name="Sykes S."/>
            <person name="Walk T."/>
            <person name="White J."/>
            <person name="Yandava C."/>
            <person name="Wirth D.F."/>
            <person name="Nusbaum C."/>
            <person name="Birren B."/>
        </authorList>
    </citation>
    <scope>NUCLEOTIDE SEQUENCE [LARGE SCALE GENOMIC DNA]</scope>
    <source>
        <strain evidence="4">IGH-CR14</strain>
    </source>
</reference>
<gene>
    <name evidence="3" type="ORF">PFMG_04916</name>
</gene>
<feature type="domain" description="Plasmodium RESA N-terminal" evidence="2">
    <location>
        <begin position="90"/>
        <end position="213"/>
    </location>
</feature>
<dbReference type="Pfam" id="PF09687">
    <property type="entry name" value="PRESAN"/>
    <property type="match status" value="1"/>
</dbReference>
<protein>
    <recommendedName>
        <fullName evidence="2">Plasmodium RESA N-terminal domain-containing protein</fullName>
    </recommendedName>
</protein>
<dbReference type="InterPro" id="IPR006526">
    <property type="entry name" value="Export_prot_PHISTa/b/c"/>
</dbReference>
<dbReference type="NCBIfam" id="TIGR01639">
    <property type="entry name" value="P_fal_TIGR01639"/>
    <property type="match status" value="1"/>
</dbReference>
<dbReference type="Proteomes" id="UP000054562">
    <property type="component" value="Unassembled WGS sequence"/>
</dbReference>
<keyword evidence="1" id="KW-0812">Transmembrane</keyword>
<accession>A0A0L1IHL5</accession>
<evidence type="ECO:0000313" key="4">
    <source>
        <dbReference type="Proteomes" id="UP000054562"/>
    </source>
</evidence>
<evidence type="ECO:0000313" key="3">
    <source>
        <dbReference type="EMBL" id="KNG78750.1"/>
    </source>
</evidence>
<dbReference type="OrthoDB" id="374194at2759"/>
<keyword evidence="1" id="KW-0472">Membrane</keyword>
<dbReference type="InterPro" id="IPR044885">
    <property type="entry name" value="PRESA_N_sf"/>
</dbReference>
<dbReference type="InterPro" id="IPR019111">
    <property type="entry name" value="PRESA_N"/>
</dbReference>
<sequence length="227" mass="27333">MIICTFLKGNFFSLICVLLFTVMIHKKKSGCEYEIHKIHNRMLSNVIEGFRNTFSNHEKKNKMKAHSCRTLNCTEQGIKPHNLRRAAKEYTPDEIRNIMCTFDKTVSKNVMYDTYYKLHDYQRKKFLRMVDEIWEFTITFAKENKISENYRSKYFWECNNILQSNLTKMDNDDKGNFDKFLESQPDPCPTQEFVTFMDNKIKLWDEFIPKKKNDLMLILKERLQRGR</sequence>